<organism evidence="3 4">
    <name type="scientific">Neisseria meningitidis</name>
    <dbReference type="NCBI Taxonomy" id="487"/>
    <lineage>
        <taxon>Bacteria</taxon>
        <taxon>Pseudomonadati</taxon>
        <taxon>Pseudomonadota</taxon>
        <taxon>Betaproteobacteria</taxon>
        <taxon>Neisseriales</taxon>
        <taxon>Neisseriaceae</taxon>
        <taxon>Neisseria</taxon>
    </lineage>
</organism>
<dbReference type="RefSeq" id="WP_025460132.1">
    <property type="nucleotide sequence ID" value="NZ_CP020401.2"/>
</dbReference>
<protein>
    <submittedName>
        <fullName evidence="2">Cell envelope biogenesis protein OmpA</fullName>
    </submittedName>
    <submittedName>
        <fullName evidence="3">Outer membrane protein and related peptidoglycan-associated (Lipo)proteins</fullName>
    </submittedName>
</protein>
<reference evidence="2 5" key="1">
    <citation type="submission" date="2017-08" db="EMBL/GenBank/DDBJ databases">
        <title>Meningococcal Conjunctivitis and Endemic Carriage at a Military Recruit Training Center.</title>
        <authorList>
            <person name="Bobb A.J."/>
            <person name="Galac M.R."/>
            <person name="Snesrud E."/>
            <person name="Clagett C.D."/>
        </authorList>
    </citation>
    <scope>NUCLEOTIDE SEQUENCE [LARGE SCALE GENOMIC DNA]</scope>
    <source>
        <strain evidence="2 5">MRSN431200</strain>
    </source>
</reference>
<proteinExistence type="predicted"/>
<dbReference type="EMBL" id="NVYQ01000123">
    <property type="protein sequence ID" value="RGB15437.1"/>
    <property type="molecule type" value="Genomic_DNA"/>
</dbReference>
<dbReference type="AlphaFoldDB" id="A0A378VNX2"/>
<gene>
    <name evidence="2" type="ORF">CIJ84_08415</name>
    <name evidence="3" type="ORF">NCTC8554_00363</name>
</gene>
<evidence type="ECO:0000313" key="3">
    <source>
        <dbReference type="EMBL" id="SUA18684.1"/>
    </source>
</evidence>
<dbReference type="Proteomes" id="UP000260504">
    <property type="component" value="Unassembled WGS sequence"/>
</dbReference>
<feature type="domain" description="OmpA-like" evidence="1">
    <location>
        <begin position="82"/>
        <end position="151"/>
    </location>
</feature>
<reference evidence="3 4" key="2">
    <citation type="submission" date="2018-06" db="EMBL/GenBank/DDBJ databases">
        <authorList>
            <consortium name="Pathogen Informatics"/>
            <person name="Doyle S."/>
        </authorList>
    </citation>
    <scope>NUCLEOTIDE SEQUENCE [LARGE SCALE GENOMIC DNA]</scope>
    <source>
        <strain evidence="3 4">NCTC8554</strain>
    </source>
</reference>
<dbReference type="PROSITE" id="PS51257">
    <property type="entry name" value="PROKAR_LIPOPROTEIN"/>
    <property type="match status" value="1"/>
</dbReference>
<dbReference type="SUPFAM" id="SSF103088">
    <property type="entry name" value="OmpA-like"/>
    <property type="match status" value="1"/>
</dbReference>
<dbReference type="InterPro" id="IPR036737">
    <property type="entry name" value="OmpA-like_sf"/>
</dbReference>
<sequence>METIKNTLFVASTMILTACAAPKQEVAELPQDATYTVEQNKLGEFVFCRNEECSGFERKVLAEQPVYAQTQTNLQKEEIRVFFNLGSSHLGAEGVKTLKRVLPKLKNTQTVYLRGWADSIGGRNTAINRRLAKQRAAVIGKWLRKHNVTAKIRTASSPACCNSDDTRTVVITW</sequence>
<evidence type="ECO:0000313" key="5">
    <source>
        <dbReference type="Proteomes" id="UP000260504"/>
    </source>
</evidence>
<dbReference type="Gene3D" id="3.30.1330.60">
    <property type="entry name" value="OmpA-like domain"/>
    <property type="match status" value="1"/>
</dbReference>
<evidence type="ECO:0000313" key="2">
    <source>
        <dbReference type="EMBL" id="RGB15437.1"/>
    </source>
</evidence>
<dbReference type="Pfam" id="PF00691">
    <property type="entry name" value="OmpA"/>
    <property type="match status" value="1"/>
</dbReference>
<dbReference type="InterPro" id="IPR006665">
    <property type="entry name" value="OmpA-like"/>
</dbReference>
<evidence type="ECO:0000313" key="4">
    <source>
        <dbReference type="Proteomes" id="UP000254176"/>
    </source>
</evidence>
<dbReference type="EMBL" id="UGRP01000001">
    <property type="protein sequence ID" value="SUA18684.1"/>
    <property type="molecule type" value="Genomic_DNA"/>
</dbReference>
<accession>A0A378VNX2</accession>
<evidence type="ECO:0000259" key="1">
    <source>
        <dbReference type="Pfam" id="PF00691"/>
    </source>
</evidence>
<dbReference type="Proteomes" id="UP000254176">
    <property type="component" value="Unassembled WGS sequence"/>
</dbReference>
<name>A0A378VNX2_NEIME</name>